<evidence type="ECO:0000256" key="10">
    <source>
        <dbReference type="SAM" id="MobiDB-lite"/>
    </source>
</evidence>
<dbReference type="NCBIfam" id="TIGR01510">
    <property type="entry name" value="coaD_prev_kdtB"/>
    <property type="match status" value="1"/>
</dbReference>
<evidence type="ECO:0000256" key="7">
    <source>
        <dbReference type="ARBA" id="ARBA00022993"/>
    </source>
</evidence>
<organism evidence="12 13">
    <name type="scientific">Candidatus Desulfovibrio intestinipullorum</name>
    <dbReference type="NCBI Taxonomy" id="2838536"/>
    <lineage>
        <taxon>Bacteria</taxon>
        <taxon>Pseudomonadati</taxon>
        <taxon>Thermodesulfobacteriota</taxon>
        <taxon>Desulfovibrionia</taxon>
        <taxon>Desulfovibrionales</taxon>
        <taxon>Desulfovibrionaceae</taxon>
        <taxon>Desulfovibrio</taxon>
    </lineage>
</organism>
<reference evidence="12" key="2">
    <citation type="submission" date="2021-04" db="EMBL/GenBank/DDBJ databases">
        <authorList>
            <person name="Gilroy R."/>
        </authorList>
    </citation>
    <scope>NUCLEOTIDE SEQUENCE</scope>
    <source>
        <strain evidence="12">ChiHecec2B26-446</strain>
    </source>
</reference>
<dbReference type="PANTHER" id="PTHR21342">
    <property type="entry name" value="PHOSPHOPANTETHEINE ADENYLYLTRANSFERASE"/>
    <property type="match status" value="1"/>
</dbReference>
<comment type="caution">
    <text evidence="12">The sequence shown here is derived from an EMBL/GenBank/DDBJ whole genome shotgun (WGS) entry which is preliminary data.</text>
</comment>
<dbReference type="HAMAP" id="MF_00151">
    <property type="entry name" value="PPAT_bact"/>
    <property type="match status" value="1"/>
</dbReference>
<dbReference type="NCBIfam" id="TIGR00125">
    <property type="entry name" value="cyt_tran_rel"/>
    <property type="match status" value="1"/>
</dbReference>
<dbReference type="InterPro" id="IPR001980">
    <property type="entry name" value="PPAT"/>
</dbReference>
<sequence length="213" mass="24028">MATRSSGELARAQGIHPLPEGTGTQRTAVYPGTFDPITNGHLSIIRRSLTVFDRVIVAVAENAGKHPLFSLEERVRFVEQALHEHRDRILVRPYSNLTVDFAREYGACAIVRGLRATGDFEYEFQLALMNRRLRRNIQTVFFMTDYRWLYVSSSIIKAAISHGGSIDGLVPEQVRDTMLDLYRRGRLHHSTPCLGTPIQGYARDPESESAEKA</sequence>
<dbReference type="GO" id="GO:0015937">
    <property type="term" value="P:coenzyme A biosynthetic process"/>
    <property type="evidence" value="ECO:0007669"/>
    <property type="project" value="UniProtKB-UniRule"/>
</dbReference>
<keyword evidence="5 9" id="KW-0067">ATP-binding</keyword>
<evidence type="ECO:0000256" key="8">
    <source>
        <dbReference type="ARBA" id="ARBA00029346"/>
    </source>
</evidence>
<gene>
    <name evidence="9 12" type="primary">coaD</name>
    <name evidence="12" type="ORF">H9894_06215</name>
</gene>
<reference evidence="12" key="1">
    <citation type="journal article" date="2021" name="PeerJ">
        <title>Extensive microbial diversity within the chicken gut microbiome revealed by metagenomics and culture.</title>
        <authorList>
            <person name="Gilroy R."/>
            <person name="Ravi A."/>
            <person name="Getino M."/>
            <person name="Pursley I."/>
            <person name="Horton D.L."/>
            <person name="Alikhan N.F."/>
            <person name="Baker D."/>
            <person name="Gharbi K."/>
            <person name="Hall N."/>
            <person name="Watson M."/>
            <person name="Adriaenssens E.M."/>
            <person name="Foster-Nyarko E."/>
            <person name="Jarju S."/>
            <person name="Secka A."/>
            <person name="Antonio M."/>
            <person name="Oren A."/>
            <person name="Chaudhuri R.R."/>
            <person name="La Ragione R."/>
            <person name="Hildebrand F."/>
            <person name="Pallen M.J."/>
        </authorList>
    </citation>
    <scope>NUCLEOTIDE SEQUENCE</scope>
    <source>
        <strain evidence="12">ChiHecec2B26-446</strain>
    </source>
</reference>
<comment type="catalytic activity">
    <reaction evidence="8 9">
        <text>(R)-4'-phosphopantetheine + ATP + H(+) = 3'-dephospho-CoA + diphosphate</text>
        <dbReference type="Rhea" id="RHEA:19801"/>
        <dbReference type="ChEBI" id="CHEBI:15378"/>
        <dbReference type="ChEBI" id="CHEBI:30616"/>
        <dbReference type="ChEBI" id="CHEBI:33019"/>
        <dbReference type="ChEBI" id="CHEBI:57328"/>
        <dbReference type="ChEBI" id="CHEBI:61723"/>
        <dbReference type="EC" id="2.7.7.3"/>
    </reaction>
</comment>
<feature type="binding site" evidence="9">
    <location>
        <begin position="33"/>
        <end position="34"/>
    </location>
    <ligand>
        <name>ATP</name>
        <dbReference type="ChEBI" id="CHEBI:30616"/>
    </ligand>
</feature>
<feature type="binding site" evidence="9">
    <location>
        <begin position="148"/>
        <end position="154"/>
    </location>
    <ligand>
        <name>ATP</name>
        <dbReference type="ChEBI" id="CHEBI:30616"/>
    </ligand>
</feature>
<evidence type="ECO:0000256" key="2">
    <source>
        <dbReference type="ARBA" id="ARBA00022679"/>
    </source>
</evidence>
<keyword evidence="3 9" id="KW-0548">Nucleotidyltransferase</keyword>
<dbReference type="EC" id="2.7.7.3" evidence="9"/>
<dbReference type="GO" id="GO:0005524">
    <property type="term" value="F:ATP binding"/>
    <property type="evidence" value="ECO:0007669"/>
    <property type="project" value="UniProtKB-KW"/>
</dbReference>
<evidence type="ECO:0000256" key="5">
    <source>
        <dbReference type="ARBA" id="ARBA00022840"/>
    </source>
</evidence>
<evidence type="ECO:0000256" key="3">
    <source>
        <dbReference type="ARBA" id="ARBA00022695"/>
    </source>
</evidence>
<feature type="domain" description="Cytidyltransferase-like" evidence="11">
    <location>
        <begin position="29"/>
        <end position="158"/>
    </location>
</feature>
<keyword evidence="1 9" id="KW-0963">Cytoplasm</keyword>
<keyword evidence="7 9" id="KW-0173">Coenzyme A biosynthesis</keyword>
<dbReference type="GO" id="GO:0004595">
    <property type="term" value="F:pantetheine-phosphate adenylyltransferase activity"/>
    <property type="evidence" value="ECO:0007669"/>
    <property type="project" value="UniProtKB-UniRule"/>
</dbReference>
<dbReference type="Pfam" id="PF01467">
    <property type="entry name" value="CTP_transf_like"/>
    <property type="match status" value="1"/>
</dbReference>
<evidence type="ECO:0000313" key="12">
    <source>
        <dbReference type="EMBL" id="HIW00770.1"/>
    </source>
</evidence>
<dbReference type="SUPFAM" id="SSF52374">
    <property type="entry name" value="Nucleotidylyl transferase"/>
    <property type="match status" value="1"/>
</dbReference>
<protein>
    <recommendedName>
        <fullName evidence="9">Phosphopantetheine adenylyltransferase</fullName>
        <ecNumber evidence="9">2.7.7.3</ecNumber>
    </recommendedName>
    <alternativeName>
        <fullName evidence="9">Dephospho-CoA pyrophosphorylase</fullName>
    </alternativeName>
    <alternativeName>
        <fullName evidence="9">Pantetheine-phosphate adenylyltransferase</fullName>
        <shortName evidence="9">PPAT</shortName>
    </alternativeName>
</protein>
<comment type="subcellular location">
    <subcellularLocation>
        <location evidence="9">Cytoplasm</location>
    </subcellularLocation>
</comment>
<keyword evidence="2 9" id="KW-0808">Transferase</keyword>
<feature type="binding site" evidence="9">
    <location>
        <position position="65"/>
    </location>
    <ligand>
        <name>substrate</name>
    </ligand>
</feature>
<keyword evidence="4 9" id="KW-0547">Nucleotide-binding</keyword>
<keyword evidence="6 9" id="KW-0460">Magnesium</keyword>
<comment type="similarity">
    <text evidence="9">Belongs to the bacterial CoaD family.</text>
</comment>
<dbReference type="InterPro" id="IPR014729">
    <property type="entry name" value="Rossmann-like_a/b/a_fold"/>
</dbReference>
<proteinExistence type="inferred from homology"/>
<dbReference type="Gene3D" id="3.40.50.620">
    <property type="entry name" value="HUPs"/>
    <property type="match status" value="1"/>
</dbReference>
<name>A0A9D1TPK0_9BACT</name>
<dbReference type="AlphaFoldDB" id="A0A9D1TPK0"/>
<dbReference type="InterPro" id="IPR004821">
    <property type="entry name" value="Cyt_trans-like"/>
</dbReference>
<evidence type="ECO:0000256" key="9">
    <source>
        <dbReference type="HAMAP-Rule" id="MF_00151"/>
    </source>
</evidence>
<feature type="binding site" evidence="9">
    <location>
        <position position="41"/>
    </location>
    <ligand>
        <name>ATP</name>
        <dbReference type="ChEBI" id="CHEBI:30616"/>
    </ligand>
</feature>
<dbReference type="PANTHER" id="PTHR21342:SF1">
    <property type="entry name" value="PHOSPHOPANTETHEINE ADENYLYLTRANSFERASE"/>
    <property type="match status" value="1"/>
</dbReference>
<comment type="pathway">
    <text evidence="9">Cofactor biosynthesis; coenzyme A biosynthesis; CoA from (R)-pantothenate: step 4/5.</text>
</comment>
<comment type="function">
    <text evidence="9">Reversibly transfers an adenylyl group from ATP to 4'-phosphopantetheine, yielding dephospho-CoA (dPCoA) and pyrophosphate.</text>
</comment>
<feature type="binding site" evidence="9">
    <location>
        <position position="112"/>
    </location>
    <ligand>
        <name>substrate</name>
    </ligand>
</feature>
<comment type="subunit">
    <text evidence="9">Homohexamer.</text>
</comment>
<dbReference type="PRINTS" id="PR01020">
    <property type="entry name" value="LPSBIOSNTHSS"/>
</dbReference>
<feature type="region of interest" description="Disordered" evidence="10">
    <location>
        <begin position="1"/>
        <end position="30"/>
    </location>
</feature>
<dbReference type="CDD" id="cd02163">
    <property type="entry name" value="PPAT"/>
    <property type="match status" value="1"/>
</dbReference>
<dbReference type="Proteomes" id="UP000886752">
    <property type="component" value="Unassembled WGS sequence"/>
</dbReference>
<feature type="binding site" evidence="9">
    <location>
        <begin position="113"/>
        <end position="115"/>
    </location>
    <ligand>
        <name>ATP</name>
        <dbReference type="ChEBI" id="CHEBI:30616"/>
    </ligand>
</feature>
<evidence type="ECO:0000256" key="6">
    <source>
        <dbReference type="ARBA" id="ARBA00022842"/>
    </source>
</evidence>
<dbReference type="EMBL" id="DXHV01000060">
    <property type="protein sequence ID" value="HIW00770.1"/>
    <property type="molecule type" value="Genomic_DNA"/>
</dbReference>
<accession>A0A9D1TPK0</accession>
<feature type="site" description="Transition state stabilizer" evidence="9">
    <location>
        <position position="41"/>
    </location>
</feature>
<evidence type="ECO:0000256" key="4">
    <source>
        <dbReference type="ARBA" id="ARBA00022741"/>
    </source>
</evidence>
<evidence type="ECO:0000259" key="11">
    <source>
        <dbReference type="Pfam" id="PF01467"/>
    </source>
</evidence>
<feature type="binding site" evidence="9">
    <location>
        <position position="98"/>
    </location>
    <ligand>
        <name>substrate</name>
    </ligand>
</feature>
<evidence type="ECO:0000313" key="13">
    <source>
        <dbReference type="Proteomes" id="UP000886752"/>
    </source>
</evidence>
<comment type="cofactor">
    <cofactor evidence="9">
        <name>Mg(2+)</name>
        <dbReference type="ChEBI" id="CHEBI:18420"/>
    </cofactor>
</comment>
<dbReference type="GO" id="GO:0005737">
    <property type="term" value="C:cytoplasm"/>
    <property type="evidence" value="ECO:0007669"/>
    <property type="project" value="UniProtKB-SubCell"/>
</dbReference>
<feature type="binding site" evidence="9">
    <location>
        <position position="123"/>
    </location>
    <ligand>
        <name>ATP</name>
        <dbReference type="ChEBI" id="CHEBI:30616"/>
    </ligand>
</feature>
<feature type="binding site" evidence="9">
    <location>
        <position position="33"/>
    </location>
    <ligand>
        <name>substrate</name>
    </ligand>
</feature>
<evidence type="ECO:0000256" key="1">
    <source>
        <dbReference type="ARBA" id="ARBA00022490"/>
    </source>
</evidence>